<dbReference type="InterPro" id="IPR013783">
    <property type="entry name" value="Ig-like_fold"/>
</dbReference>
<dbReference type="InterPro" id="IPR026341">
    <property type="entry name" value="T9SS_type_B"/>
</dbReference>
<protein>
    <submittedName>
        <fullName evidence="2">PKD domain-containing protein</fullName>
    </submittedName>
</protein>
<dbReference type="Gene3D" id="2.60.40.10">
    <property type="entry name" value="Immunoglobulins"/>
    <property type="match status" value="3"/>
</dbReference>
<dbReference type="SUPFAM" id="SSF49299">
    <property type="entry name" value="PKD domain"/>
    <property type="match status" value="2"/>
</dbReference>
<reference evidence="2 3" key="1">
    <citation type="submission" date="2019-02" db="EMBL/GenBank/DDBJ databases">
        <authorList>
            <person name="Goldberg S.R."/>
            <person name="Haltli B.A."/>
            <person name="Correa H."/>
            <person name="Russell K.G."/>
        </authorList>
    </citation>
    <scope>NUCLEOTIDE SEQUENCE [LARGE SCALE GENOMIC DNA]</scope>
    <source>
        <strain evidence="2 3">JCM 16186</strain>
    </source>
</reference>
<dbReference type="CDD" id="cd00146">
    <property type="entry name" value="PKD"/>
    <property type="match status" value="2"/>
</dbReference>
<proteinExistence type="predicted"/>
<dbReference type="Pfam" id="PF13585">
    <property type="entry name" value="CHU_C"/>
    <property type="match status" value="1"/>
</dbReference>
<dbReference type="PROSITE" id="PS50093">
    <property type="entry name" value="PKD"/>
    <property type="match status" value="2"/>
</dbReference>
<dbReference type="PANTHER" id="PTHR35580:SF1">
    <property type="entry name" value="PHYTASE-LIKE DOMAIN-CONTAINING PROTEIN"/>
    <property type="match status" value="1"/>
</dbReference>
<dbReference type="Proteomes" id="UP000798808">
    <property type="component" value="Unassembled WGS sequence"/>
</dbReference>
<evidence type="ECO:0000313" key="2">
    <source>
        <dbReference type="EMBL" id="MTI27031.1"/>
    </source>
</evidence>
<dbReference type="SMART" id="SM00089">
    <property type="entry name" value="PKD"/>
    <property type="match status" value="3"/>
</dbReference>
<feature type="domain" description="PKD" evidence="1">
    <location>
        <begin position="962"/>
        <end position="997"/>
    </location>
</feature>
<evidence type="ECO:0000313" key="3">
    <source>
        <dbReference type="Proteomes" id="UP000798808"/>
    </source>
</evidence>
<dbReference type="EMBL" id="SMLW01000609">
    <property type="protein sequence ID" value="MTI27031.1"/>
    <property type="molecule type" value="Genomic_DNA"/>
</dbReference>
<dbReference type="InterPro" id="IPR035986">
    <property type="entry name" value="PKD_dom_sf"/>
</dbReference>
<dbReference type="InterPro" id="IPR000601">
    <property type="entry name" value="PKD_dom"/>
</dbReference>
<dbReference type="NCBIfam" id="TIGR04131">
    <property type="entry name" value="Bac_Flav_CTERM"/>
    <property type="match status" value="1"/>
</dbReference>
<keyword evidence="3" id="KW-1185">Reference proteome</keyword>
<dbReference type="PANTHER" id="PTHR35580">
    <property type="entry name" value="CELL SURFACE GLYCOPROTEIN (S-LAYER PROTEIN)-LIKE PROTEIN"/>
    <property type="match status" value="1"/>
</dbReference>
<comment type="caution">
    <text evidence="2">The sequence shown here is derived from an EMBL/GenBank/DDBJ whole genome shotgun (WGS) entry which is preliminary data.</text>
</comment>
<gene>
    <name evidence="2" type="ORF">E1163_18890</name>
</gene>
<dbReference type="Pfam" id="PF25778">
    <property type="entry name" value="DUF7948"/>
    <property type="match status" value="1"/>
</dbReference>
<dbReference type="InterPro" id="IPR057708">
    <property type="entry name" value="DUF7948"/>
</dbReference>
<organism evidence="2 3">
    <name type="scientific">Fulvivirga kasyanovii</name>
    <dbReference type="NCBI Taxonomy" id="396812"/>
    <lineage>
        <taxon>Bacteria</taxon>
        <taxon>Pseudomonadati</taxon>
        <taxon>Bacteroidota</taxon>
        <taxon>Cytophagia</taxon>
        <taxon>Cytophagales</taxon>
        <taxon>Fulvivirgaceae</taxon>
        <taxon>Fulvivirga</taxon>
    </lineage>
</organism>
<dbReference type="Pfam" id="PF18911">
    <property type="entry name" value="PKD_4"/>
    <property type="match status" value="1"/>
</dbReference>
<name>A0ABW9RSM0_9BACT</name>
<sequence>MKLFRFLLVCSVAVFHLPEAGGTGDPALRFIENKGQWSADALFGADIPGGNVYVSKSGFTYVFYDTEAMHRRHEGYEKQEGYLPSGAFSEQSADQNTLGIHIFNAQFVGAQTSGIRSENPAGTSYNYFYGNNPDEWVSQARAFDKVYLERLYEQIDLITYSTGYNMKYDLVVRDGGDPDKIKIAYTGLDDIYLKEGSLHLKTSVNQVQEYKPFAYQVIDGRRQQVACEYVLEDNVLSYSFSSGYDPCYDLVIDPILIFSTYSGSPADNWGNTATFGERGKLYSGGITNHFRGGAYLGEFPATPGAYQTSWGGIWDIAILKYDSAGAQLEYATYLGGSGSEVPLSLIMNQDEELVILGITNSTDFPVTPDGYQQAFGGGSSINTILGVIFANGSDMFVAKLSKDGSTLTGSTYFGGTGNDGLNLTGGDLTRNYGDQQRGEVFIDDNDDIYITGSTGSTDLFPDPAIPSFERNFGGGITDAVIAKFSGDLSSLLWGGYLGGSEDDAGFAIKVDKNRNVYAAGGTESSDFPAAADGLDDTYNGAVDGWVGLIYHTGDSVVTTAFLGTTDYDQAYFLDLDASEDVYILGQTRGSYPVSPGVYNNPGSGQFIHKLSNDLTQTIFSTTFGSTGRGEPNISPTAFLVNDCNNLYVAGWGNNSGNFTGGNYLNLSTKGLPTTSDAIRRTTDGQDFYLFVLDADATSLLYATFFGGSGAQIHVDGGTSRFDKRGIVYHSVCASCSGGSSFPTTDGAWSQVNGANGGCNNAAFKFDLASLRARIQTNSVALDQPGLQHVCMPDDIVFQNLSIGGKTYEWTFGDGTGTTRVDTTNITHNYKAPGTYKVVLRAVDDDTCIGEDIATTTVTVSRPMFTASDDTQLCFGDELTLTASGGTSYQWISADSTFSSNERTPVVSPEQNTIYYVTMTDANGCDGGDTVFVEVIPQVVIDFEYEKLHDCFSRPPVRFVNKSGEGDSFRWILGDGNTSEEDEFVYQYESDGSYNVTLAGTREFCVFEKSASINMRTVRIPNVLTPGVKDHNDTFVIESDTDVHLKIFSRWGKLLYEDEKYNNTWDGEDHPSGVYYYEAEVAEETICKGWVHLIK</sequence>
<dbReference type="InterPro" id="IPR052918">
    <property type="entry name" value="Motility_Chemotaxis_Reg"/>
</dbReference>
<feature type="domain" description="PKD" evidence="1">
    <location>
        <begin position="806"/>
        <end position="843"/>
    </location>
</feature>
<accession>A0ABW9RSM0</accession>
<evidence type="ECO:0000259" key="1">
    <source>
        <dbReference type="PROSITE" id="PS50093"/>
    </source>
</evidence>
<dbReference type="InterPro" id="IPR022409">
    <property type="entry name" value="PKD/Chitinase_dom"/>
</dbReference>
<dbReference type="RefSeq" id="WP_155174039.1">
    <property type="nucleotide sequence ID" value="NZ_BAAAFL010000024.1"/>
</dbReference>